<dbReference type="GO" id="GO:0016787">
    <property type="term" value="F:hydrolase activity"/>
    <property type="evidence" value="ECO:0007669"/>
    <property type="project" value="UniProtKB-KW"/>
</dbReference>
<organism evidence="5">
    <name type="scientific">Ignisphaera aggregans</name>
    <dbReference type="NCBI Taxonomy" id="334771"/>
    <lineage>
        <taxon>Archaea</taxon>
        <taxon>Thermoproteota</taxon>
        <taxon>Thermoprotei</taxon>
        <taxon>Desulfurococcales</taxon>
        <taxon>Desulfurococcaceae</taxon>
        <taxon>Ignisphaera</taxon>
    </lineage>
</organism>
<dbReference type="PANTHER" id="PTHR46112">
    <property type="entry name" value="AMINOPEPTIDASE"/>
    <property type="match status" value="1"/>
</dbReference>
<evidence type="ECO:0000313" key="5">
    <source>
        <dbReference type="EMBL" id="HEW53418.1"/>
    </source>
</evidence>
<proteinExistence type="inferred from homology"/>
<accession>A0A7C2ZPT0</accession>
<dbReference type="Pfam" id="PF00557">
    <property type="entry name" value="Peptidase_M24"/>
    <property type="match status" value="1"/>
</dbReference>
<evidence type="ECO:0000256" key="2">
    <source>
        <dbReference type="ARBA" id="ARBA00022801"/>
    </source>
</evidence>
<dbReference type="PANTHER" id="PTHR46112:SF2">
    <property type="entry name" value="XAA-PRO AMINOPEPTIDASE P-RELATED"/>
    <property type="match status" value="1"/>
</dbReference>
<protein>
    <submittedName>
        <fullName evidence="5">M24 family metallopeptidase</fullName>
    </submittedName>
</protein>
<keyword evidence="1 3" id="KW-0479">Metal-binding</keyword>
<dbReference type="PROSITE" id="PS00491">
    <property type="entry name" value="PROLINE_PEPTIDASE"/>
    <property type="match status" value="1"/>
</dbReference>
<dbReference type="InterPro" id="IPR000994">
    <property type="entry name" value="Pept_M24"/>
</dbReference>
<dbReference type="InterPro" id="IPR036005">
    <property type="entry name" value="Creatinase/aminopeptidase-like"/>
</dbReference>
<comment type="similarity">
    <text evidence="3">Belongs to the peptidase M24B family.</text>
</comment>
<dbReference type="AlphaFoldDB" id="A0A7C2ZPT0"/>
<dbReference type="InterPro" id="IPR001131">
    <property type="entry name" value="Peptidase_M24B_aminopep-P_CS"/>
</dbReference>
<reference evidence="5" key="1">
    <citation type="journal article" date="2020" name="mSystems">
        <title>Genome- and Community-Level Interaction Insights into Carbon Utilization and Element Cycling Functions of Hydrothermarchaeota in Hydrothermal Sediment.</title>
        <authorList>
            <person name="Zhou Z."/>
            <person name="Liu Y."/>
            <person name="Xu W."/>
            <person name="Pan J."/>
            <person name="Luo Z.H."/>
            <person name="Li M."/>
        </authorList>
    </citation>
    <scope>NUCLEOTIDE SEQUENCE [LARGE SCALE GENOMIC DNA]</scope>
    <source>
        <strain evidence="5">SpSt-16</strain>
    </source>
</reference>
<name>A0A7C2ZPT0_9CREN</name>
<dbReference type="EMBL" id="DSGT01000012">
    <property type="protein sequence ID" value="HEW53418.1"/>
    <property type="molecule type" value="Genomic_DNA"/>
</dbReference>
<gene>
    <name evidence="5" type="ORF">ENO77_04595</name>
</gene>
<dbReference type="InterPro" id="IPR050659">
    <property type="entry name" value="Peptidase_M24B"/>
</dbReference>
<dbReference type="Gene3D" id="3.90.230.10">
    <property type="entry name" value="Creatinase/methionine aminopeptidase superfamily"/>
    <property type="match status" value="1"/>
</dbReference>
<comment type="caution">
    <text evidence="5">The sequence shown here is derived from an EMBL/GenBank/DDBJ whole genome shotgun (WGS) entry which is preliminary data.</text>
</comment>
<dbReference type="GO" id="GO:0046872">
    <property type="term" value="F:metal ion binding"/>
    <property type="evidence" value="ECO:0007669"/>
    <property type="project" value="UniProtKB-KW"/>
</dbReference>
<evidence type="ECO:0000256" key="3">
    <source>
        <dbReference type="RuleBase" id="RU000590"/>
    </source>
</evidence>
<keyword evidence="2" id="KW-0378">Hydrolase</keyword>
<dbReference type="SUPFAM" id="SSF55920">
    <property type="entry name" value="Creatinase/aminopeptidase"/>
    <property type="match status" value="1"/>
</dbReference>
<feature type="domain" description="Peptidase M24" evidence="4">
    <location>
        <begin position="120"/>
        <end position="321"/>
    </location>
</feature>
<sequence length="324" mass="35984">MVAELYTPPPEEVSVARMVVDFDSNRVELYVSPLDYHRVKEMYGDSYVDVYAVAGACGDFPSDMKCLERSSLDERLKSYIVSRRYVGVDDISLCEDVICTDVRGAIRYIRRSKAPEEIDLITKASQISEKSIESVAESIRPGVTELDIAAMVESKARELGAEGFAFSTIVAIGENTSKPHHTPTRRAFTGSEPILIDFGVRVSGYVNDVTRMLLPHGIISKEYIDLVQIVDEARAKSITSIREGVQCKDVDAVARTMLKERGLSAFFIHGLGHGVGIDVHEEPRLSPNSKDALVHGDIVTIEPGIYFYGKYGVRLEDLVLVYRE</sequence>
<evidence type="ECO:0000259" key="4">
    <source>
        <dbReference type="Pfam" id="PF00557"/>
    </source>
</evidence>
<evidence type="ECO:0000256" key="1">
    <source>
        <dbReference type="ARBA" id="ARBA00022723"/>
    </source>
</evidence>